<feature type="region of interest" description="Disordered" evidence="1">
    <location>
        <begin position="468"/>
        <end position="489"/>
    </location>
</feature>
<dbReference type="InterPro" id="IPR021145">
    <property type="entry name" value="Portal_protein_SPP1_Gp6-like"/>
</dbReference>
<dbReference type="KEGG" id="sspb:CP982_07350"/>
<proteinExistence type="predicted"/>
<evidence type="ECO:0000313" key="3">
    <source>
        <dbReference type="EMBL" id="QEV58549.1"/>
    </source>
</evidence>
<dbReference type="Proteomes" id="UP000549009">
    <property type="component" value="Unassembled WGS sequence"/>
</dbReference>
<evidence type="ECO:0000256" key="1">
    <source>
        <dbReference type="SAM" id="MobiDB-lite"/>
    </source>
</evidence>
<protein>
    <submittedName>
        <fullName evidence="3">Phage portal protein</fullName>
    </submittedName>
</protein>
<name>A0A5P2X5K6_STRST</name>
<feature type="compositionally biased region" description="Acidic residues" evidence="1">
    <location>
        <begin position="479"/>
        <end position="489"/>
    </location>
</feature>
<gene>
    <name evidence="3" type="ORF">CP982_07350</name>
    <name evidence="2" type="ORF">FHS40_007412</name>
</gene>
<reference evidence="3 4" key="1">
    <citation type="submission" date="2017-09" db="EMBL/GenBank/DDBJ databases">
        <authorList>
            <person name="Lee N."/>
            <person name="Cho B.-K."/>
        </authorList>
    </citation>
    <scope>NUCLEOTIDE SEQUENCE [LARGE SCALE GENOMIC DNA]</scope>
    <source>
        <strain evidence="3 4">ATCC 27465</strain>
    </source>
</reference>
<dbReference type="EMBL" id="CP023690">
    <property type="protein sequence ID" value="QEV58549.1"/>
    <property type="molecule type" value="Genomic_DNA"/>
</dbReference>
<keyword evidence="5" id="KW-1185">Reference proteome</keyword>
<reference evidence="2 5" key="2">
    <citation type="submission" date="2020-08" db="EMBL/GenBank/DDBJ databases">
        <title>Genomic Encyclopedia of Type Strains, Phase III (KMG-III): the genomes of soil and plant-associated and newly described type strains.</title>
        <authorList>
            <person name="Whitman W."/>
        </authorList>
    </citation>
    <scope>NUCLEOTIDE SEQUENCE [LARGE SCALE GENOMIC DNA]</scope>
    <source>
        <strain evidence="2 5">CECT 3146</strain>
    </source>
</reference>
<accession>A0A5P2X5K6</accession>
<organism evidence="3 4">
    <name type="scientific">Streptomyces spectabilis</name>
    <dbReference type="NCBI Taxonomy" id="68270"/>
    <lineage>
        <taxon>Bacteria</taxon>
        <taxon>Bacillati</taxon>
        <taxon>Actinomycetota</taxon>
        <taxon>Actinomycetes</taxon>
        <taxon>Kitasatosporales</taxon>
        <taxon>Streptomycetaceae</taxon>
        <taxon>Streptomyces</taxon>
    </lineage>
</organism>
<dbReference type="Pfam" id="PF05133">
    <property type="entry name" value="SPP1_portal"/>
    <property type="match status" value="1"/>
</dbReference>
<evidence type="ECO:0000313" key="5">
    <source>
        <dbReference type="Proteomes" id="UP000549009"/>
    </source>
</evidence>
<sequence>MTVSIPDLPLVYLSDDELALINMLRADMLRDRHALQLRDAYFNGEQLVRDLGISIPPQLKSLHTVIGWPRVGVESLEERLDLEAFRWADGADSSELAEIAEANDLFDESSLAHLDALVYGREYLAVGSGDCGGDCPPLISAESPLDMTVRWDARVRMSTAALRECAADTYLEAGPEERMLVLYLPDQTVMCLPSESGGWEVVDRDIHGLGVVPVVRMANRQRTADRVGRSEITPEVMSITDAACRRLMGMEVAAEFFGAPQRYILGAAESAFQDAEGNAKSAWETYVGRVLALERDEDGNLPSVGQFAAHDPTGMTKIIDLYARIMSSQFGLPPHMLGYTTDNPASADAIRSTEAKLVKRSERRIRRFGASWQQAMRLALWIRDGEPPDKARRIETVWRNPATPTVAAQVDATVKLVQAGVLPADSDVTLEMAGFTEAQRQRVAADRRRTAGRAGSTALMDRLAELGSGTSSGVAADPSEADLGIDDLG</sequence>
<dbReference type="Proteomes" id="UP000326505">
    <property type="component" value="Chromosome"/>
</dbReference>
<dbReference type="RefSeq" id="WP_150509750.1">
    <property type="nucleotide sequence ID" value="NZ_BMSQ01000020.1"/>
</dbReference>
<dbReference type="EMBL" id="JACHJD010000018">
    <property type="protein sequence ID" value="MBB5108291.1"/>
    <property type="molecule type" value="Genomic_DNA"/>
</dbReference>
<evidence type="ECO:0000313" key="2">
    <source>
        <dbReference type="EMBL" id="MBB5108291.1"/>
    </source>
</evidence>
<dbReference type="AlphaFoldDB" id="A0A5P2X5K6"/>
<dbReference type="OrthoDB" id="1780383at2"/>
<evidence type="ECO:0000313" key="4">
    <source>
        <dbReference type="Proteomes" id="UP000326505"/>
    </source>
</evidence>